<dbReference type="AlphaFoldDB" id="A0A9P4YB86"/>
<dbReference type="GeneID" id="63836473"/>
<reference evidence="1" key="1">
    <citation type="journal article" date="2020" name="Phytopathology">
        <title>Genome sequence of the chestnut blight fungus Cryphonectria parasitica EP155: A fundamental resource for an archetypical invasive plant pathogen.</title>
        <authorList>
            <person name="Crouch J.A."/>
            <person name="Dawe A."/>
            <person name="Aerts A."/>
            <person name="Barry K."/>
            <person name="Churchill A.C.L."/>
            <person name="Grimwood J."/>
            <person name="Hillman B."/>
            <person name="Milgroom M.G."/>
            <person name="Pangilinan J."/>
            <person name="Smith M."/>
            <person name="Salamov A."/>
            <person name="Schmutz J."/>
            <person name="Yadav J."/>
            <person name="Grigoriev I.V."/>
            <person name="Nuss D."/>
        </authorList>
    </citation>
    <scope>NUCLEOTIDE SEQUENCE</scope>
    <source>
        <strain evidence="1">EP155</strain>
    </source>
</reference>
<accession>A0A9P4YB86</accession>
<keyword evidence="2" id="KW-1185">Reference proteome</keyword>
<name>A0A9P4YB86_CRYP1</name>
<protein>
    <submittedName>
        <fullName evidence="1">Uncharacterized protein</fullName>
    </submittedName>
</protein>
<proteinExistence type="predicted"/>
<dbReference type="Proteomes" id="UP000803844">
    <property type="component" value="Unassembled WGS sequence"/>
</dbReference>
<organism evidence="1 2">
    <name type="scientific">Cryphonectria parasitica (strain ATCC 38755 / EP155)</name>
    <dbReference type="NCBI Taxonomy" id="660469"/>
    <lineage>
        <taxon>Eukaryota</taxon>
        <taxon>Fungi</taxon>
        <taxon>Dikarya</taxon>
        <taxon>Ascomycota</taxon>
        <taxon>Pezizomycotina</taxon>
        <taxon>Sordariomycetes</taxon>
        <taxon>Sordariomycetidae</taxon>
        <taxon>Diaporthales</taxon>
        <taxon>Cryphonectriaceae</taxon>
        <taxon>Cryphonectria-Endothia species complex</taxon>
        <taxon>Cryphonectria</taxon>
    </lineage>
</organism>
<evidence type="ECO:0000313" key="1">
    <source>
        <dbReference type="EMBL" id="KAF3769855.1"/>
    </source>
</evidence>
<evidence type="ECO:0000313" key="2">
    <source>
        <dbReference type="Proteomes" id="UP000803844"/>
    </source>
</evidence>
<sequence>MYACASQIPTKHFLQRLELFLPCGPDGPEPVQQPSINSPLQCGPVLEAPDGGRLLETNELLIAIVLELRPGVEQA</sequence>
<dbReference type="EMBL" id="MU032344">
    <property type="protein sequence ID" value="KAF3769855.1"/>
    <property type="molecule type" value="Genomic_DNA"/>
</dbReference>
<gene>
    <name evidence="1" type="ORF">M406DRAFT_320079</name>
</gene>
<comment type="caution">
    <text evidence="1">The sequence shown here is derived from an EMBL/GenBank/DDBJ whole genome shotgun (WGS) entry which is preliminary data.</text>
</comment>
<dbReference type="RefSeq" id="XP_040780816.1">
    <property type="nucleotide sequence ID" value="XM_040919344.1"/>
</dbReference>